<evidence type="ECO:0000313" key="2">
    <source>
        <dbReference type="Proteomes" id="UP000325690"/>
    </source>
</evidence>
<dbReference type="RefSeq" id="WP_003886765.1">
    <property type="nucleotide sequence ID" value="NZ_ANBO01000003.1"/>
</dbReference>
<dbReference type="GeneID" id="74303018"/>
<protein>
    <submittedName>
        <fullName evidence="1">SalK</fullName>
    </submittedName>
</protein>
<dbReference type="Proteomes" id="UP000325690">
    <property type="component" value="Unassembled WGS sequence"/>
</dbReference>
<dbReference type="EMBL" id="ANBP01000007">
    <property type="protein sequence ID" value="KAB7757620.1"/>
    <property type="molecule type" value="Genomic_DNA"/>
</dbReference>
<dbReference type="Pfam" id="PF21863">
    <property type="entry name" value="HTH_67"/>
    <property type="match status" value="1"/>
</dbReference>
<comment type="caution">
    <text evidence="1">The sequence shown here is derived from an EMBL/GenBank/DDBJ whole genome shotgun (WGS) entry which is preliminary data.</text>
</comment>
<proteinExistence type="predicted"/>
<keyword evidence="2" id="KW-1185">Reference proteome</keyword>
<sequence>MDAYTAGRLCRSIDPLHSISYFVPDFFERFGALGMTDRTPYFAVRSAPMGEVPAEVVAAVFYNFNPDLVAKSIPHAWTLASPQKVLETRAAMIEEVLPRVLGEELTRSPEFARAAAILRRVAESIPNGDGRALYAAHASLPWPESPHSQMWHAITLLREYRGDGHIAALIANGLSGLEALISHTVAGIGFSVSFAQYLRGWSDEQWAAGLERLRERGLVGSDGTLTEAGVALRERIEDLTDELGYAPWAVLSEDERSELTAVADAIRDAISAAKLFPPEAFGPRYGQPR</sequence>
<reference evidence="1 2" key="1">
    <citation type="submission" date="2012-10" db="EMBL/GenBank/DDBJ databases">
        <title>The draft sequence of the Mycobacterium pheli genome.</title>
        <authorList>
            <person name="Pettersson B.M.F."/>
            <person name="Das S."/>
            <person name="Dasgupta S."/>
            <person name="Bhattacharya A."/>
            <person name="Kirsebom L.A."/>
        </authorList>
    </citation>
    <scope>NUCLEOTIDE SEQUENCE [LARGE SCALE GENOMIC DNA]</scope>
    <source>
        <strain evidence="1 2">CCUG 21000</strain>
    </source>
</reference>
<dbReference type="NCBIfam" id="NF047719">
    <property type="entry name" value="SCO6745_fam_HTH"/>
    <property type="match status" value="1"/>
</dbReference>
<accession>A0A5N5VAF1</accession>
<name>A0A5N5VAF1_MYCPH</name>
<dbReference type="InterPro" id="IPR054058">
    <property type="entry name" value="HTH_67"/>
</dbReference>
<dbReference type="AlphaFoldDB" id="A0A5N5VAF1"/>
<gene>
    <name evidence="1" type="ORF">MPHL21000_07490</name>
</gene>
<evidence type="ECO:0000313" key="1">
    <source>
        <dbReference type="EMBL" id="KAB7757620.1"/>
    </source>
</evidence>
<organism evidence="1 2">
    <name type="scientific">Mycolicibacterium phlei DSM 43239 = CCUG 21000</name>
    <dbReference type="NCBI Taxonomy" id="1226750"/>
    <lineage>
        <taxon>Bacteria</taxon>
        <taxon>Bacillati</taxon>
        <taxon>Actinomycetota</taxon>
        <taxon>Actinomycetes</taxon>
        <taxon>Mycobacteriales</taxon>
        <taxon>Mycobacteriaceae</taxon>
        <taxon>Mycolicibacterium</taxon>
    </lineage>
</organism>